<keyword evidence="1" id="KW-0472">Membrane</keyword>
<keyword evidence="1" id="KW-0812">Transmembrane</keyword>
<dbReference type="AlphaFoldDB" id="A0A4V3E1G8"/>
<proteinExistence type="predicted"/>
<feature type="transmembrane region" description="Helical" evidence="1">
    <location>
        <begin position="109"/>
        <end position="130"/>
    </location>
</feature>
<name>A0A4V3E1G8_9SPHI</name>
<feature type="transmembrane region" description="Helical" evidence="1">
    <location>
        <begin position="183"/>
        <end position="199"/>
    </location>
</feature>
<keyword evidence="1" id="KW-1133">Transmembrane helix</keyword>
<feature type="transmembrane region" description="Helical" evidence="1">
    <location>
        <begin position="258"/>
        <end position="277"/>
    </location>
</feature>
<dbReference type="EMBL" id="SNZV01000005">
    <property type="protein sequence ID" value="TDS12968.1"/>
    <property type="molecule type" value="Genomic_DNA"/>
</dbReference>
<evidence type="ECO:0000313" key="3">
    <source>
        <dbReference type="Proteomes" id="UP000294752"/>
    </source>
</evidence>
<feature type="transmembrane region" description="Helical" evidence="1">
    <location>
        <begin position="150"/>
        <end position="176"/>
    </location>
</feature>
<evidence type="ECO:0000256" key="1">
    <source>
        <dbReference type="SAM" id="Phobius"/>
    </source>
</evidence>
<dbReference type="Proteomes" id="UP000294752">
    <property type="component" value="Unassembled WGS sequence"/>
</dbReference>
<feature type="transmembrane region" description="Helical" evidence="1">
    <location>
        <begin position="70"/>
        <end position="88"/>
    </location>
</feature>
<evidence type="ECO:0000313" key="2">
    <source>
        <dbReference type="EMBL" id="TDS12968.1"/>
    </source>
</evidence>
<organism evidence="2 3">
    <name type="scientific">Sphingobacterium paludis</name>
    <dbReference type="NCBI Taxonomy" id="1476465"/>
    <lineage>
        <taxon>Bacteria</taxon>
        <taxon>Pseudomonadati</taxon>
        <taxon>Bacteroidota</taxon>
        <taxon>Sphingobacteriia</taxon>
        <taxon>Sphingobacteriales</taxon>
        <taxon>Sphingobacteriaceae</taxon>
        <taxon>Sphingobacterium</taxon>
    </lineage>
</organism>
<comment type="caution">
    <text evidence="2">The sequence shown here is derived from an EMBL/GenBank/DDBJ whole genome shotgun (WGS) entry which is preliminary data.</text>
</comment>
<gene>
    <name evidence="2" type="ORF">B0I21_10599</name>
</gene>
<reference evidence="2 3" key="1">
    <citation type="submission" date="2019-03" db="EMBL/GenBank/DDBJ databases">
        <title>Genomic Encyclopedia of Type Strains, Phase III (KMG-III): the genomes of soil and plant-associated and newly described type strains.</title>
        <authorList>
            <person name="Whitman W."/>
        </authorList>
    </citation>
    <scope>NUCLEOTIDE SEQUENCE [LARGE SCALE GENOMIC DNA]</scope>
    <source>
        <strain evidence="2 3">CGMCC 1.12801</strain>
    </source>
</reference>
<feature type="transmembrane region" description="Helical" evidence="1">
    <location>
        <begin position="205"/>
        <end position="224"/>
    </location>
</feature>
<protein>
    <submittedName>
        <fullName evidence="2">Uncharacterized protein</fullName>
    </submittedName>
</protein>
<feature type="transmembrane region" description="Helical" evidence="1">
    <location>
        <begin position="17"/>
        <end position="34"/>
    </location>
</feature>
<keyword evidence="3" id="KW-1185">Reference proteome</keyword>
<sequence length="447" mass="51943">MTQRTPQIPLYAPWQRYTLRAGILFILFLSLPLQADFYRTLFAIEWTYFITDVFNLLVFLPHYFGDEPQIYDWLLGLGIALIGALLWIKREAPNVERDALYFYVLRIFVRFRLASILFVAGFTKFFAIFAPELSLSHLNTGYGYFEDWKHLYLSLSAAPAYLVFLGTVELLAAVLLLFRRTSFLATIIIIPFYGNVFLADIAYGGAYYLASAYIVLLTLPIFLYDIGRLSRLVIDLQATVPERWAFDWKQVGWGQWKWIPKLLFVVLFGLLVGVRSFDISRTASLYYPEESGLSNIAGKYIVESYVLNGNRIDFSPTHKSRWKDVVFEKWNTLSVRVNDSIQTTTSKGFLKREDGKRDYEYAQVGDRLYYRYDTSSDQKQVILQNPNPHYANDRYTFSVTRPDSSRVALRGKNAQGDSLFVELRKTDKRYLLEEIKKEGRRKLGFTL</sequence>
<accession>A0A4V3E1G8</accession>